<protein>
    <submittedName>
        <fullName evidence="1">Uncharacterized protein</fullName>
    </submittedName>
</protein>
<dbReference type="EMBL" id="CM002926">
    <property type="protein sequence ID" value="KGN51952.1"/>
    <property type="molecule type" value="Genomic_DNA"/>
</dbReference>
<evidence type="ECO:0000313" key="2">
    <source>
        <dbReference type="Proteomes" id="UP000029981"/>
    </source>
</evidence>
<reference evidence="1 2" key="2">
    <citation type="journal article" date="2009" name="PLoS ONE">
        <title>An integrated genetic and cytogenetic map of the cucumber genome.</title>
        <authorList>
            <person name="Ren Y."/>
            <person name="Zhang Z."/>
            <person name="Liu J."/>
            <person name="Staub J.E."/>
            <person name="Han Y."/>
            <person name="Cheng Z."/>
            <person name="Li X."/>
            <person name="Lu J."/>
            <person name="Miao H."/>
            <person name="Kang H."/>
            <person name="Xie B."/>
            <person name="Gu X."/>
            <person name="Wang X."/>
            <person name="Du Y."/>
            <person name="Jin W."/>
            <person name="Huang S."/>
        </authorList>
    </citation>
    <scope>NUCLEOTIDE SEQUENCE [LARGE SCALE GENOMIC DNA]</scope>
    <source>
        <strain evidence="2">cv. 9930</strain>
    </source>
</reference>
<name>A0A0A0KU53_CUCSA</name>
<dbReference type="AlphaFoldDB" id="A0A0A0KU53"/>
<reference evidence="1 2" key="1">
    <citation type="journal article" date="2009" name="Nat. Genet.">
        <title>The genome of the cucumber, Cucumis sativus L.</title>
        <authorList>
            <person name="Huang S."/>
            <person name="Li R."/>
            <person name="Zhang Z."/>
            <person name="Li L."/>
            <person name="Gu X."/>
            <person name="Fan W."/>
            <person name="Lucas W.J."/>
            <person name="Wang X."/>
            <person name="Xie B."/>
            <person name="Ni P."/>
            <person name="Ren Y."/>
            <person name="Zhu H."/>
            <person name="Li J."/>
            <person name="Lin K."/>
            <person name="Jin W."/>
            <person name="Fei Z."/>
            <person name="Li G."/>
            <person name="Staub J."/>
            <person name="Kilian A."/>
            <person name="van der Vossen E.A."/>
            <person name="Wu Y."/>
            <person name="Guo J."/>
            <person name="He J."/>
            <person name="Jia Z."/>
            <person name="Ren Y."/>
            <person name="Tian G."/>
            <person name="Lu Y."/>
            <person name="Ruan J."/>
            <person name="Qian W."/>
            <person name="Wang M."/>
            <person name="Huang Q."/>
            <person name="Li B."/>
            <person name="Xuan Z."/>
            <person name="Cao J."/>
            <person name="Asan"/>
            <person name="Wu Z."/>
            <person name="Zhang J."/>
            <person name="Cai Q."/>
            <person name="Bai Y."/>
            <person name="Zhao B."/>
            <person name="Han Y."/>
            <person name="Li Y."/>
            <person name="Li X."/>
            <person name="Wang S."/>
            <person name="Shi Q."/>
            <person name="Liu S."/>
            <person name="Cho W.K."/>
            <person name="Kim J.Y."/>
            <person name="Xu Y."/>
            <person name="Heller-Uszynska K."/>
            <person name="Miao H."/>
            <person name="Cheng Z."/>
            <person name="Zhang S."/>
            <person name="Wu J."/>
            <person name="Yang Y."/>
            <person name="Kang H."/>
            <person name="Li M."/>
            <person name="Liang H."/>
            <person name="Ren X."/>
            <person name="Shi Z."/>
            <person name="Wen M."/>
            <person name="Jian M."/>
            <person name="Yang H."/>
            <person name="Zhang G."/>
            <person name="Yang Z."/>
            <person name="Chen R."/>
            <person name="Liu S."/>
            <person name="Li J."/>
            <person name="Ma L."/>
            <person name="Liu H."/>
            <person name="Zhou Y."/>
            <person name="Zhao J."/>
            <person name="Fang X."/>
            <person name="Li G."/>
            <person name="Fang L."/>
            <person name="Li Y."/>
            <person name="Liu D."/>
            <person name="Zheng H."/>
            <person name="Zhang Y."/>
            <person name="Qin N."/>
            <person name="Li Z."/>
            <person name="Yang G."/>
            <person name="Yang S."/>
            <person name="Bolund L."/>
            <person name="Kristiansen K."/>
            <person name="Zheng H."/>
            <person name="Li S."/>
            <person name="Zhang X."/>
            <person name="Yang H."/>
            <person name="Wang J."/>
            <person name="Sun R."/>
            <person name="Zhang B."/>
            <person name="Jiang S."/>
            <person name="Wang J."/>
            <person name="Du Y."/>
            <person name="Li S."/>
        </authorList>
    </citation>
    <scope>NUCLEOTIDE SEQUENCE [LARGE SCALE GENOMIC DNA]</scope>
    <source>
        <strain evidence="2">cv. 9930</strain>
    </source>
</reference>
<reference evidence="1 2" key="3">
    <citation type="journal article" date="2010" name="BMC Genomics">
        <title>Transcriptome sequencing and comparative analysis of cucumber flowers with different sex types.</title>
        <authorList>
            <person name="Guo S."/>
            <person name="Zheng Y."/>
            <person name="Joung J.G."/>
            <person name="Liu S."/>
            <person name="Zhang Z."/>
            <person name="Crasta O.R."/>
            <person name="Sobral B.W."/>
            <person name="Xu Y."/>
            <person name="Huang S."/>
            <person name="Fei Z."/>
        </authorList>
    </citation>
    <scope>NUCLEOTIDE SEQUENCE [LARGE SCALE GENOMIC DNA]</scope>
    <source>
        <strain evidence="2">cv. 9930</strain>
    </source>
</reference>
<organism evidence="1 2">
    <name type="scientific">Cucumis sativus</name>
    <name type="common">Cucumber</name>
    <dbReference type="NCBI Taxonomy" id="3659"/>
    <lineage>
        <taxon>Eukaryota</taxon>
        <taxon>Viridiplantae</taxon>
        <taxon>Streptophyta</taxon>
        <taxon>Embryophyta</taxon>
        <taxon>Tracheophyta</taxon>
        <taxon>Spermatophyta</taxon>
        <taxon>Magnoliopsida</taxon>
        <taxon>eudicotyledons</taxon>
        <taxon>Gunneridae</taxon>
        <taxon>Pentapetalae</taxon>
        <taxon>rosids</taxon>
        <taxon>fabids</taxon>
        <taxon>Cucurbitales</taxon>
        <taxon>Cucurbitaceae</taxon>
        <taxon>Benincaseae</taxon>
        <taxon>Cucumis</taxon>
    </lineage>
</organism>
<reference evidence="1 2" key="4">
    <citation type="journal article" date="2011" name="BMC Genomics">
        <title>RNA-Seq improves annotation of protein-coding genes in the cucumber genome.</title>
        <authorList>
            <person name="Li Z."/>
            <person name="Zhang Z."/>
            <person name="Yan P."/>
            <person name="Huang S."/>
            <person name="Fei Z."/>
            <person name="Lin K."/>
        </authorList>
    </citation>
    <scope>NUCLEOTIDE SEQUENCE [LARGE SCALE GENOMIC DNA]</scope>
    <source>
        <strain evidence="2">cv. 9930</strain>
    </source>
</reference>
<accession>A0A0A0KU53</accession>
<gene>
    <name evidence="1" type="ORF">Csa_5G606430</name>
</gene>
<keyword evidence="2" id="KW-1185">Reference proteome</keyword>
<sequence length="71" mass="8189">MLILPLASRTTIFYMFGCGNFYANYDFQGLILERAASFDDKILNLLEYDYISSRMIGYFVHPSLCFISLPS</sequence>
<dbReference type="Gramene" id="KGN51952">
    <property type="protein sequence ID" value="KGN51952"/>
    <property type="gene ID" value="Csa_5G606430"/>
</dbReference>
<dbReference type="Proteomes" id="UP000029981">
    <property type="component" value="Chromosome 5"/>
</dbReference>
<proteinExistence type="predicted"/>
<evidence type="ECO:0000313" key="1">
    <source>
        <dbReference type="EMBL" id="KGN51952.1"/>
    </source>
</evidence>